<dbReference type="PANTHER" id="PTHR23314">
    <property type="entry name" value="SPERM-ASSOCIATED ANTIGEN 6 ARMADILLO REPEAT-CONTAINING"/>
    <property type="match status" value="1"/>
</dbReference>
<dbReference type="Pfam" id="PF00514">
    <property type="entry name" value="Arm"/>
    <property type="match status" value="1"/>
</dbReference>
<evidence type="ECO:0000256" key="2">
    <source>
        <dbReference type="SAM" id="MobiDB-lite"/>
    </source>
</evidence>
<evidence type="ECO:0000313" key="3">
    <source>
        <dbReference type="EMBL" id="TGZ51691.1"/>
    </source>
</evidence>
<dbReference type="PROSITE" id="PS50082">
    <property type="entry name" value="WD_REPEATS_2"/>
    <property type="match status" value="1"/>
</dbReference>
<feature type="non-terminal residue" evidence="3">
    <location>
        <position position="1074"/>
    </location>
</feature>
<dbReference type="InterPro" id="IPR036322">
    <property type="entry name" value="WD40_repeat_dom_sf"/>
</dbReference>
<name>A0A4S2KPE4_9HYME</name>
<dbReference type="InterPro" id="IPR015943">
    <property type="entry name" value="WD40/YVTN_repeat-like_dom_sf"/>
</dbReference>
<feature type="region of interest" description="Disordered" evidence="2">
    <location>
        <begin position="625"/>
        <end position="665"/>
    </location>
</feature>
<dbReference type="GO" id="GO:0003341">
    <property type="term" value="P:cilium movement"/>
    <property type="evidence" value="ECO:0007669"/>
    <property type="project" value="TreeGrafter"/>
</dbReference>
<dbReference type="InterPro" id="IPR011989">
    <property type="entry name" value="ARM-like"/>
</dbReference>
<feature type="region of interest" description="Disordered" evidence="2">
    <location>
        <begin position="533"/>
        <end position="563"/>
    </location>
</feature>
<proteinExistence type="predicted"/>
<feature type="compositionally biased region" description="Basic and acidic residues" evidence="2">
    <location>
        <begin position="656"/>
        <end position="665"/>
    </location>
</feature>
<dbReference type="AlphaFoldDB" id="A0A4S2KPE4"/>
<evidence type="ECO:0000256" key="1">
    <source>
        <dbReference type="PROSITE-ProRule" id="PRU00221"/>
    </source>
</evidence>
<keyword evidence="4" id="KW-1185">Reference proteome</keyword>
<feature type="compositionally biased region" description="Acidic residues" evidence="2">
    <location>
        <begin position="635"/>
        <end position="649"/>
    </location>
</feature>
<gene>
    <name evidence="3" type="ORF">DBV15_03907</name>
</gene>
<sequence length="1074" mass="118551">FDQYQKARLLFVQSVADLASKSNNIDCLEAAGAIDLLRPLLADAVPSIQHVAAIALGKLANHNPRLAHAVVRKDVLSHLMKNIDKQNKFYKKAALFVLRAIAKHSPELALIVVHNDGLQTIVRCLEDFDPGVKEAAAWALGYIARHNKNLAQAAVDTGAIPLLVLCLQEPELYIKQIGASAISDMSKHSIELAQAVVDAGAIFFLAKTLANLDAKAKRQALLALSSIAKHSADLAEAVVEAGILPDILVHMAHPDENVGRVAAILTREICKHTFEVNGRRNDFSAKILLAKSATFQLAQLVVNSGGIAALIELINTSKSATRLPAIMALGYIAGHSDQLAVAVIGSKGVVQLAVVLQEETEDHILAVTVWAIGQIGKHTPEHAKAIAVANILSKLLELHNDPKSSEDLKAKCNTALKQILQKCMYVEALESLLHDVPPNILKYVLGQFSKILPHDARARRLFVTSGGLKKVQEIQAEPGTTLSEYITIINCCFPEEIVRYYSPGYPDSLLEAVEQYQPKGLFVFDHKSSSENTESSLAKMDKKTPREKGFKRDSDDGKAEKRSKVLYNRKFTAPLRKKRKNEYDPKEEARLEKIVFGDPSDIINNLLNKSETKAKDEAVDVFAETIVDDSKDNEKDSEDSEVGEAESDQDISVSSRNDDTKSKEKKAAWIDEDDYSYTVDTALNMQNRKLPCERPEKLYSTYLKNRYKLFVGTPKWAELERKDEADDDDLDSDILKHSCHLEAPKVKNLPKNVIDIKALKALNRSTHTEGPIITSVEFHPSSTVALVAGTSGVLSLFQVDGHTNEKLHSMQFEKYPISKATFMKEGTEILLGSQYYPYCYTYDLMNDKTYKLPLPHKITNMKRYEVSPDGKLIALCGRLGEIYLLHSFTKELVCTLKMNSKCRVLAFTPDSKTLITHGDGNEMYIWDLNTRTCINRAIDDGCLSCASLAVSPSGQFVATGSAQGVVNLYNMKTVLEDQIPAPVKIMMNLVTSVTSLKFNPTSEILSAASVDKHNAFRMLHLPSFTVFSNFPTFQTIIGMSQTIDFSPGSGYLSISNRTGSALLITCQVILLFQV</sequence>
<comment type="caution">
    <text evidence="3">The sequence shown here is derived from an EMBL/GenBank/DDBJ whole genome shotgun (WGS) entry which is preliminary data.</text>
</comment>
<dbReference type="InterPro" id="IPR001680">
    <property type="entry name" value="WD40_rpt"/>
</dbReference>
<dbReference type="GO" id="GO:0015630">
    <property type="term" value="C:microtubule cytoskeleton"/>
    <property type="evidence" value="ECO:0007669"/>
    <property type="project" value="TreeGrafter"/>
</dbReference>
<dbReference type="Pfam" id="PF00400">
    <property type="entry name" value="WD40"/>
    <property type="match status" value="1"/>
</dbReference>
<keyword evidence="1" id="KW-0853">WD repeat</keyword>
<feature type="non-terminal residue" evidence="3">
    <location>
        <position position="1"/>
    </location>
</feature>
<dbReference type="SUPFAM" id="SSF50978">
    <property type="entry name" value="WD40 repeat-like"/>
    <property type="match status" value="1"/>
</dbReference>
<dbReference type="Gene3D" id="1.25.10.10">
    <property type="entry name" value="Leucine-rich Repeat Variant"/>
    <property type="match status" value="2"/>
</dbReference>
<dbReference type="SMART" id="SM00185">
    <property type="entry name" value="ARM"/>
    <property type="match status" value="9"/>
</dbReference>
<dbReference type="SUPFAM" id="SSF48371">
    <property type="entry name" value="ARM repeat"/>
    <property type="match status" value="1"/>
</dbReference>
<feature type="compositionally biased region" description="Basic and acidic residues" evidence="2">
    <location>
        <begin position="539"/>
        <end position="563"/>
    </location>
</feature>
<organism evidence="3 4">
    <name type="scientific">Temnothorax longispinosus</name>
    <dbReference type="NCBI Taxonomy" id="300112"/>
    <lineage>
        <taxon>Eukaryota</taxon>
        <taxon>Metazoa</taxon>
        <taxon>Ecdysozoa</taxon>
        <taxon>Arthropoda</taxon>
        <taxon>Hexapoda</taxon>
        <taxon>Insecta</taxon>
        <taxon>Pterygota</taxon>
        <taxon>Neoptera</taxon>
        <taxon>Endopterygota</taxon>
        <taxon>Hymenoptera</taxon>
        <taxon>Apocrita</taxon>
        <taxon>Aculeata</taxon>
        <taxon>Formicoidea</taxon>
        <taxon>Formicidae</taxon>
        <taxon>Myrmicinae</taxon>
        <taxon>Temnothorax</taxon>
    </lineage>
</organism>
<dbReference type="Gene3D" id="2.130.10.10">
    <property type="entry name" value="YVTN repeat-like/Quinoprotein amine dehydrogenase"/>
    <property type="match status" value="1"/>
</dbReference>
<dbReference type="GO" id="GO:0008017">
    <property type="term" value="F:microtubule binding"/>
    <property type="evidence" value="ECO:0007669"/>
    <property type="project" value="TreeGrafter"/>
</dbReference>
<protein>
    <submittedName>
        <fullName evidence="3">Uncharacterized protein</fullName>
    </submittedName>
</protein>
<evidence type="ECO:0000313" key="4">
    <source>
        <dbReference type="Proteomes" id="UP000310200"/>
    </source>
</evidence>
<dbReference type="Proteomes" id="UP000310200">
    <property type="component" value="Unassembled WGS sequence"/>
</dbReference>
<dbReference type="InterPro" id="IPR000225">
    <property type="entry name" value="Armadillo"/>
</dbReference>
<accession>A0A4S2KPE4</accession>
<dbReference type="SMART" id="SM00320">
    <property type="entry name" value="WD40"/>
    <property type="match status" value="4"/>
</dbReference>
<dbReference type="STRING" id="300112.A0A4S2KPE4"/>
<reference evidence="3 4" key="1">
    <citation type="journal article" date="2019" name="Philos. Trans. R. Soc. Lond., B, Biol. Sci.">
        <title>Ant behaviour and brain gene expression of defending hosts depend on the ecological success of the intruding social parasite.</title>
        <authorList>
            <person name="Kaur R."/>
            <person name="Stoldt M."/>
            <person name="Jongepier E."/>
            <person name="Feldmeyer B."/>
            <person name="Menzel F."/>
            <person name="Bornberg-Bauer E."/>
            <person name="Foitzik S."/>
        </authorList>
    </citation>
    <scope>NUCLEOTIDE SEQUENCE [LARGE SCALE GENOMIC DNA]</scope>
    <source>
        <tissue evidence="3">Whole body</tissue>
    </source>
</reference>
<dbReference type="InterPro" id="IPR016024">
    <property type="entry name" value="ARM-type_fold"/>
</dbReference>
<feature type="repeat" description="WD" evidence="1">
    <location>
        <begin position="905"/>
        <end position="936"/>
    </location>
</feature>
<dbReference type="EMBL" id="QBLH01001476">
    <property type="protein sequence ID" value="TGZ51691.1"/>
    <property type="molecule type" value="Genomic_DNA"/>
</dbReference>
<dbReference type="PANTHER" id="PTHR23314:SF0">
    <property type="entry name" value="SPERM-ASSOCIATED ANTIGEN 6"/>
    <property type="match status" value="1"/>
</dbReference>